<keyword evidence="6" id="KW-1015">Disulfide bond</keyword>
<dbReference type="AlphaFoldDB" id="A0ABD3JV27"/>
<dbReference type="SUPFAM" id="SSF50630">
    <property type="entry name" value="Acid proteases"/>
    <property type="match status" value="1"/>
</dbReference>
<dbReference type="PANTHER" id="PTHR13683:SF750">
    <property type="entry name" value="ASPARTYL PROTEASE AED1"/>
    <property type="match status" value="1"/>
</dbReference>
<dbReference type="PROSITE" id="PS51767">
    <property type="entry name" value="PEPTIDASE_A1"/>
    <property type="match status" value="1"/>
</dbReference>
<dbReference type="FunFam" id="2.40.70.10:FF:000013">
    <property type="entry name" value="Aspartyl protease AED1"/>
    <property type="match status" value="1"/>
</dbReference>
<dbReference type="Gene3D" id="2.40.70.10">
    <property type="entry name" value="Acid Proteases"/>
    <property type="match status" value="2"/>
</dbReference>
<dbReference type="Pfam" id="PF14541">
    <property type="entry name" value="TAXi_C"/>
    <property type="match status" value="1"/>
</dbReference>
<protein>
    <recommendedName>
        <fullName evidence="9">Peptidase A1 domain-containing protein</fullName>
    </recommendedName>
</protein>
<feature type="signal peptide" evidence="8">
    <location>
        <begin position="1"/>
        <end position="33"/>
    </location>
</feature>
<dbReference type="InterPro" id="IPR032861">
    <property type="entry name" value="TAXi_N"/>
</dbReference>
<dbReference type="GO" id="GO:0006508">
    <property type="term" value="P:proteolysis"/>
    <property type="evidence" value="ECO:0007669"/>
    <property type="project" value="UniProtKB-KW"/>
</dbReference>
<dbReference type="FunFam" id="2.40.70.10:FF:000021">
    <property type="entry name" value="Aspartyl protease AED1"/>
    <property type="match status" value="1"/>
</dbReference>
<dbReference type="InterPro" id="IPR033121">
    <property type="entry name" value="PEPTIDASE_A1"/>
</dbReference>
<evidence type="ECO:0000259" key="9">
    <source>
        <dbReference type="PROSITE" id="PS51767"/>
    </source>
</evidence>
<evidence type="ECO:0000256" key="7">
    <source>
        <dbReference type="PIRSR" id="PIRSR601461-1"/>
    </source>
</evidence>
<feature type="domain" description="Peptidase A1" evidence="9">
    <location>
        <begin position="134"/>
        <end position="459"/>
    </location>
</feature>
<feature type="active site" evidence="7">
    <location>
        <position position="152"/>
    </location>
</feature>
<name>A0ABD3JV27_EUCGL</name>
<accession>A0ABD3JV27</accession>
<dbReference type="Proteomes" id="UP001634007">
    <property type="component" value="Unassembled WGS sequence"/>
</dbReference>
<reference evidence="10 11" key="1">
    <citation type="submission" date="2024-11" db="EMBL/GenBank/DDBJ databases">
        <title>Chromosome-level genome assembly of Eucalyptus globulus Labill. provides insights into its genome evolution.</title>
        <authorList>
            <person name="Li X."/>
        </authorList>
    </citation>
    <scope>NUCLEOTIDE SEQUENCE [LARGE SCALE GENOMIC DNA]</scope>
    <source>
        <strain evidence="10">CL2024</strain>
        <tissue evidence="10">Fresh tender leaves</tissue>
    </source>
</reference>
<evidence type="ECO:0000256" key="6">
    <source>
        <dbReference type="ARBA" id="ARBA00023157"/>
    </source>
</evidence>
<sequence>MEGSFFCVFRRALLFLSLHVLMICFMHQGYTYGVEGKITSRTVPVGSLLPSTSCSPSTTKASNRKSTLEVIHKHGPCSQLVQDQNPLNHTKILLQDESRVKWIQSKSSNSKDSLKASAVTLPVKSGITIGTGNYLVKVGLGTPKKDLTLIFDTGSPLTWTQCKPCVGSCYNQSDPIFNPSRSSSYANVSCASTACSQLSSGQGGSRCNGTCPYSIRYGDDSFSIGFLATEKLTISPTEMIDNFEFGCGENNQGLFGRAAGLIGLSDSNISIVEQTAAKYDKYFSYCLPSSTSFTGHLTFGKDGRAPCSVSFTPLSTVPQNSEFYGISIIGISVEGKPLSIPSTVFSNAGAVIDSGTVITRLPPTADGEYTTAPAVSLFDTCYDFSKESTVVIPSITFSFAEGVNIDLDHSGIFYVEDASHVCLAFAANAADSDLVIYGNTQQRTFEVVYDVAGRKLGFGPNGCPKMDGPKRKLSVDMLNVRN</sequence>
<keyword evidence="11" id="KW-1185">Reference proteome</keyword>
<proteinExistence type="inferred from homology"/>
<dbReference type="InterPro" id="IPR032799">
    <property type="entry name" value="TAXi_C"/>
</dbReference>
<keyword evidence="3 8" id="KW-0732">Signal</keyword>
<feature type="active site" evidence="7">
    <location>
        <position position="353"/>
    </location>
</feature>
<evidence type="ECO:0000313" key="11">
    <source>
        <dbReference type="Proteomes" id="UP001634007"/>
    </source>
</evidence>
<gene>
    <name evidence="10" type="ORF">ACJRO7_027466</name>
</gene>
<dbReference type="EMBL" id="JBJKBG010000007">
    <property type="protein sequence ID" value="KAL3730452.1"/>
    <property type="molecule type" value="Genomic_DNA"/>
</dbReference>
<keyword evidence="2" id="KW-0645">Protease</keyword>
<evidence type="ECO:0000256" key="8">
    <source>
        <dbReference type="SAM" id="SignalP"/>
    </source>
</evidence>
<feature type="chain" id="PRO_5044835744" description="Peptidase A1 domain-containing protein" evidence="8">
    <location>
        <begin position="34"/>
        <end position="482"/>
    </location>
</feature>
<comment type="similarity">
    <text evidence="1">Belongs to the peptidase A1 family.</text>
</comment>
<evidence type="ECO:0000256" key="5">
    <source>
        <dbReference type="ARBA" id="ARBA00022801"/>
    </source>
</evidence>
<dbReference type="PRINTS" id="PR00792">
    <property type="entry name" value="PEPSIN"/>
</dbReference>
<evidence type="ECO:0000256" key="1">
    <source>
        <dbReference type="ARBA" id="ARBA00007447"/>
    </source>
</evidence>
<dbReference type="InterPro" id="IPR021109">
    <property type="entry name" value="Peptidase_aspartic_dom_sf"/>
</dbReference>
<evidence type="ECO:0000256" key="3">
    <source>
        <dbReference type="ARBA" id="ARBA00022729"/>
    </source>
</evidence>
<keyword evidence="5" id="KW-0378">Hydrolase</keyword>
<dbReference type="InterPro" id="IPR001461">
    <property type="entry name" value="Aspartic_peptidase_A1"/>
</dbReference>
<dbReference type="PANTHER" id="PTHR13683">
    <property type="entry name" value="ASPARTYL PROTEASES"/>
    <property type="match status" value="1"/>
</dbReference>
<dbReference type="Pfam" id="PF14543">
    <property type="entry name" value="TAXi_N"/>
    <property type="match status" value="1"/>
</dbReference>
<dbReference type="GO" id="GO:0004190">
    <property type="term" value="F:aspartic-type endopeptidase activity"/>
    <property type="evidence" value="ECO:0007669"/>
    <property type="project" value="UniProtKB-KW"/>
</dbReference>
<evidence type="ECO:0000256" key="2">
    <source>
        <dbReference type="ARBA" id="ARBA00022670"/>
    </source>
</evidence>
<comment type="caution">
    <text evidence="10">The sequence shown here is derived from an EMBL/GenBank/DDBJ whole genome shotgun (WGS) entry which is preliminary data.</text>
</comment>
<organism evidence="10 11">
    <name type="scientific">Eucalyptus globulus</name>
    <name type="common">Tasmanian blue gum</name>
    <dbReference type="NCBI Taxonomy" id="34317"/>
    <lineage>
        <taxon>Eukaryota</taxon>
        <taxon>Viridiplantae</taxon>
        <taxon>Streptophyta</taxon>
        <taxon>Embryophyta</taxon>
        <taxon>Tracheophyta</taxon>
        <taxon>Spermatophyta</taxon>
        <taxon>Magnoliopsida</taxon>
        <taxon>eudicotyledons</taxon>
        <taxon>Gunneridae</taxon>
        <taxon>Pentapetalae</taxon>
        <taxon>rosids</taxon>
        <taxon>malvids</taxon>
        <taxon>Myrtales</taxon>
        <taxon>Myrtaceae</taxon>
        <taxon>Myrtoideae</taxon>
        <taxon>Eucalypteae</taxon>
        <taxon>Eucalyptus</taxon>
    </lineage>
</organism>
<evidence type="ECO:0000313" key="10">
    <source>
        <dbReference type="EMBL" id="KAL3730452.1"/>
    </source>
</evidence>
<evidence type="ECO:0000256" key="4">
    <source>
        <dbReference type="ARBA" id="ARBA00022750"/>
    </source>
</evidence>
<keyword evidence="4" id="KW-0064">Aspartyl protease</keyword>